<organism evidence="1">
    <name type="scientific">Photinus pyralis</name>
    <name type="common">Common eastern firefly</name>
    <name type="synonym">Lampyris pyralis</name>
    <dbReference type="NCBI Taxonomy" id="7054"/>
    <lineage>
        <taxon>Eukaryota</taxon>
        <taxon>Metazoa</taxon>
        <taxon>Ecdysozoa</taxon>
        <taxon>Arthropoda</taxon>
        <taxon>Hexapoda</taxon>
        <taxon>Insecta</taxon>
        <taxon>Pterygota</taxon>
        <taxon>Neoptera</taxon>
        <taxon>Endopterygota</taxon>
        <taxon>Coleoptera</taxon>
        <taxon>Polyphaga</taxon>
        <taxon>Elateriformia</taxon>
        <taxon>Elateroidea</taxon>
        <taxon>Lampyridae</taxon>
        <taxon>Lampyrinae</taxon>
        <taxon>Photinus</taxon>
    </lineage>
</organism>
<accession>A0A1Y1NNJ1</accession>
<dbReference type="EMBL" id="GEZM01001654">
    <property type="protein sequence ID" value="JAV97617.1"/>
    <property type="molecule type" value="Transcribed_RNA"/>
</dbReference>
<protein>
    <submittedName>
        <fullName evidence="1">Uncharacterized protein</fullName>
    </submittedName>
</protein>
<dbReference type="EMBL" id="GEZM01001655">
    <property type="protein sequence ID" value="JAV97616.1"/>
    <property type="molecule type" value="Transcribed_RNA"/>
</dbReference>
<name>A0A1Y1NNJ1_PHOPY</name>
<sequence>MALGTDEFISAFHSLDGVTIAERKNRLFKLLHQNRNSAIDLGAIRPSTALEETFQADAVIFFKNHAEMLKLLNNENAAVIGKVLKDVRFIRYICENVTGESLVTEIFPNISYNAKLKLLSRLAVVLEHPAKGDEYFHCVMEAYGLYFAAKLLPSCSEDLILKTLEMNKVELTPKQLLLTIQRNPSQTLTILEKLRNPNVNLGEKYAYVFRYLMKSNPSIVIELGDKCTQRFRLGKRATRRFLFSNKALFVEHAGKLHSLLVEDEIGRCLPKEMAGVLSSLLPKSLKDFWNNLDELLSLLDPLSSNGEKLDVLMHAFEERYGADLLSFSELLVPKVFQWMSPDFKRNWMQTHGKPKGLSEEMWVSFMNCDESIGLLKKKLSCASNMKDRAKLVTALVRTCKVNSDLVALAEVCEYVASMHKNDHVTVKQAFFETLHQEFKLETLGEEHWKPLRQLIQACGVNYASSMMAEKFIIALVHFSLRNDQPIGEHLKLYVKISYGRYNLLCFNPEYEKRCLNTFYEVIPSCFKDEELKDHYVHFLHCIYQWNVRHPRARMSVFSFKAALDALMATLQEIDYYSTSIQVAIDCVLNEYDKACEVNLVELLFTKSHILPQLTRVIKCYPSSMFERLESFTQNMFKCYTSLNALKHLFGNVADSNLRLKIAELCKEEIDNPTEGDDGRRFAMYILSFVSTSEDFVMFAEQFFPKEPVANLENPNYNLQQAIPSCFRYFNHALSGFDPILRFCQGDYMQFAQKSLYHIAHNTAERRLPSFLNKLGERAVSVRKHSVYLSLKLLSKSSTKSVLGRLTNSEKNASIRKSLLQSVLNNFLRNPDAHMWELVQQLMKMIDADDVDAFKIPIVRLKRVSKQSYSDYISFAWKSLDRLASADVIEENRCKILAAICSESIALLPEEFCMDLIRAHLFTGHLQERMCSFASSYLLNSNRDNLPKIFGIIRHNLSVYPKITHTLISELCTSFINCKFANDAVFIEFVKLWDNSVKPFEALPEHIRLHFTLILLNSRNRSPVQVGSAISKFYLELHDEDCGDLDQMKKCFREEFKDHLLSHLCGSDEENHMIIVENVVNYQEGPLCLALGLSLLPDEVLPLPKVQKIYNAVIEKSTKCSNPCVQIALRKHLINKE</sequence>
<evidence type="ECO:0000313" key="1">
    <source>
        <dbReference type="EMBL" id="JAV97617.1"/>
    </source>
</evidence>
<reference evidence="1" key="1">
    <citation type="journal article" date="2016" name="Sci. Rep.">
        <title>Molecular characterization of firefly nuptial gifts: a multi-omics approach sheds light on postcopulatory sexual selection.</title>
        <authorList>
            <person name="Al-Wathiqui N."/>
            <person name="Fallon T.R."/>
            <person name="South A."/>
            <person name="Weng J.K."/>
            <person name="Lewis S.M."/>
        </authorList>
    </citation>
    <scope>NUCLEOTIDE SEQUENCE</scope>
</reference>
<dbReference type="AlphaFoldDB" id="A0A1Y1NNJ1"/>
<proteinExistence type="predicted"/>